<dbReference type="GO" id="GO:0016887">
    <property type="term" value="F:ATP hydrolysis activity"/>
    <property type="evidence" value="ECO:0007669"/>
    <property type="project" value="InterPro"/>
</dbReference>
<dbReference type="EMBL" id="CP007772">
    <property type="protein sequence ID" value="AJC91455.1"/>
    <property type="molecule type" value="Genomic_DNA"/>
</dbReference>
<dbReference type="SUPFAM" id="SSF52540">
    <property type="entry name" value="P-loop containing nucleoside triphosphate hydrolases"/>
    <property type="match status" value="1"/>
</dbReference>
<name>A0A0A8HCT3_9BACT</name>
<dbReference type="InterPro" id="IPR027417">
    <property type="entry name" value="P-loop_NTPase"/>
</dbReference>
<evidence type="ECO:0000256" key="4">
    <source>
        <dbReference type="ARBA" id="ARBA00022475"/>
    </source>
</evidence>
<gene>
    <name evidence="9" type="primary">nikW</name>
    <name evidence="9" type="ORF">CSUB8521_1638</name>
</gene>
<evidence type="ECO:0000313" key="9">
    <source>
        <dbReference type="EMBL" id="AJC91455.1"/>
    </source>
</evidence>
<evidence type="ECO:0000256" key="6">
    <source>
        <dbReference type="ARBA" id="ARBA00022840"/>
    </source>
</evidence>
<reference evidence="9 10" key="1">
    <citation type="journal article" date="2014" name="Genome Biol. Evol.">
        <title>Comparative Genomics of the Campylobacter lari Group.</title>
        <authorList>
            <person name="Miller W.G."/>
            <person name="Yee E."/>
            <person name="Chapman M.H."/>
            <person name="Smith T.P."/>
            <person name="Bono J.L."/>
            <person name="Huynh S."/>
            <person name="Parker C.T."/>
            <person name="Vandamme P."/>
            <person name="Luong K."/>
            <person name="Korlach J."/>
        </authorList>
    </citation>
    <scope>NUCLEOTIDE SEQUENCE [LARGE SCALE GENOMIC DNA]</scope>
    <source>
        <strain evidence="9 10">LMG 24374</strain>
    </source>
</reference>
<keyword evidence="7" id="KW-0472">Membrane</keyword>
<evidence type="ECO:0000256" key="3">
    <source>
        <dbReference type="ARBA" id="ARBA00022448"/>
    </source>
</evidence>
<keyword evidence="3" id="KW-0813">Transport</keyword>
<evidence type="ECO:0000256" key="1">
    <source>
        <dbReference type="ARBA" id="ARBA00004417"/>
    </source>
</evidence>
<dbReference type="HOGENOM" id="CLU_000604_1_23_7"/>
<dbReference type="InterPro" id="IPR050388">
    <property type="entry name" value="ABC_Ni/Peptide_Import"/>
</dbReference>
<evidence type="ECO:0000256" key="2">
    <source>
        <dbReference type="ARBA" id="ARBA00005417"/>
    </source>
</evidence>
<dbReference type="Gene3D" id="3.40.50.300">
    <property type="entry name" value="P-loop containing nucleotide triphosphate hydrolases"/>
    <property type="match status" value="1"/>
</dbReference>
<evidence type="ECO:0000256" key="5">
    <source>
        <dbReference type="ARBA" id="ARBA00022741"/>
    </source>
</evidence>
<dbReference type="Pfam" id="PF00005">
    <property type="entry name" value="ABC_tran"/>
    <property type="match status" value="1"/>
</dbReference>
<keyword evidence="6 9" id="KW-0067">ATP-binding</keyword>
<accession>A0A0A8HCT3</accession>
<organism evidence="9 10">
    <name type="scientific">Campylobacter subantarcticus LMG 24374</name>
    <dbReference type="NCBI Taxonomy" id="1388751"/>
    <lineage>
        <taxon>Bacteria</taxon>
        <taxon>Pseudomonadati</taxon>
        <taxon>Campylobacterota</taxon>
        <taxon>Epsilonproteobacteria</taxon>
        <taxon>Campylobacterales</taxon>
        <taxon>Campylobacteraceae</taxon>
        <taxon>Campylobacter</taxon>
    </lineage>
</organism>
<dbReference type="KEGG" id="csm:CSUB8521_1638"/>
<keyword evidence="4" id="KW-1003">Cell membrane</keyword>
<dbReference type="PANTHER" id="PTHR43297:SF2">
    <property type="entry name" value="DIPEPTIDE TRANSPORT ATP-BINDING PROTEIN DPPD"/>
    <property type="match status" value="1"/>
</dbReference>
<dbReference type="OrthoDB" id="5357528at2"/>
<dbReference type="InterPro" id="IPR003439">
    <property type="entry name" value="ABC_transporter-like_ATP-bd"/>
</dbReference>
<feature type="domain" description="ABC transporter" evidence="8">
    <location>
        <begin position="2"/>
        <end position="246"/>
    </location>
</feature>
<proteinExistence type="inferred from homology"/>
<dbReference type="AlphaFoldDB" id="A0A0A8HCT3"/>
<evidence type="ECO:0000256" key="7">
    <source>
        <dbReference type="ARBA" id="ARBA00023136"/>
    </source>
</evidence>
<dbReference type="SMART" id="SM00382">
    <property type="entry name" value="AAA"/>
    <property type="match status" value="1"/>
</dbReference>
<dbReference type="RefSeq" id="WP_039664612.1">
    <property type="nucleotide sequence ID" value="NZ_CP007772.1"/>
</dbReference>
<protein>
    <submittedName>
        <fullName evidence="9">Nickel ABC transporter, ATP-binding protein</fullName>
    </submittedName>
</protein>
<keyword evidence="5" id="KW-0547">Nucleotide-binding</keyword>
<dbReference type="InterPro" id="IPR003593">
    <property type="entry name" value="AAA+_ATPase"/>
</dbReference>
<sequence length="257" mass="29718">MIEISNLNLSFKDKILLKDINLNLEDGKALAIMGKSGAGKSLLLKSMIRLFDKYYKLDAQKFRIERKGILDLKEKELNTLRAKINLLFQDVYGSFYPLVDIGSYFNIVLKTHTNLSTKEIKEKAFYYFECLGLKNHDLLWHSFIYQLSGGMARRVQIALALLSEAKYLLCDEITSSLDRVNEEKIITILKELKAQFKNLVFITHDINLAKELCDEVAIIEDKTLIYQIPIKEFLSNPKGVFAKELLNYFEKENVFRG</sequence>
<dbReference type="GO" id="GO:0005524">
    <property type="term" value="F:ATP binding"/>
    <property type="evidence" value="ECO:0007669"/>
    <property type="project" value="UniProtKB-KW"/>
</dbReference>
<dbReference type="PANTHER" id="PTHR43297">
    <property type="entry name" value="OLIGOPEPTIDE TRANSPORT ATP-BINDING PROTEIN APPD"/>
    <property type="match status" value="1"/>
</dbReference>
<dbReference type="PROSITE" id="PS00211">
    <property type="entry name" value="ABC_TRANSPORTER_1"/>
    <property type="match status" value="1"/>
</dbReference>
<dbReference type="InterPro" id="IPR017871">
    <property type="entry name" value="ABC_transporter-like_CS"/>
</dbReference>
<dbReference type="PROSITE" id="PS50893">
    <property type="entry name" value="ABC_TRANSPORTER_2"/>
    <property type="match status" value="1"/>
</dbReference>
<evidence type="ECO:0000313" key="10">
    <source>
        <dbReference type="Proteomes" id="UP000031135"/>
    </source>
</evidence>
<dbReference type="GO" id="GO:0005886">
    <property type="term" value="C:plasma membrane"/>
    <property type="evidence" value="ECO:0007669"/>
    <property type="project" value="UniProtKB-SubCell"/>
</dbReference>
<comment type="similarity">
    <text evidence="2">Belongs to the ABC transporter superfamily.</text>
</comment>
<evidence type="ECO:0000259" key="8">
    <source>
        <dbReference type="PROSITE" id="PS50893"/>
    </source>
</evidence>
<comment type="subcellular location">
    <subcellularLocation>
        <location evidence="1">Cell inner membrane</location>
        <topology evidence="1">Peripheral membrane protein</topology>
    </subcellularLocation>
</comment>
<dbReference type="Proteomes" id="UP000031135">
    <property type="component" value="Chromosome"/>
</dbReference>